<keyword evidence="3" id="KW-1185">Reference proteome</keyword>
<protein>
    <submittedName>
        <fullName evidence="1 2">Uncharacterized protein</fullName>
    </submittedName>
</protein>
<organism evidence="2 3">
    <name type="scientific">Magnaporthiopsis poae (strain ATCC 64411 / 73-15)</name>
    <name type="common">Kentucky bluegrass fungus</name>
    <name type="synonym">Magnaporthe poae</name>
    <dbReference type="NCBI Taxonomy" id="644358"/>
    <lineage>
        <taxon>Eukaryota</taxon>
        <taxon>Fungi</taxon>
        <taxon>Dikarya</taxon>
        <taxon>Ascomycota</taxon>
        <taxon>Pezizomycotina</taxon>
        <taxon>Sordariomycetes</taxon>
        <taxon>Sordariomycetidae</taxon>
        <taxon>Magnaporthales</taxon>
        <taxon>Magnaporthaceae</taxon>
        <taxon>Magnaporthiopsis</taxon>
    </lineage>
</organism>
<accession>A0A0C4E142</accession>
<reference evidence="1" key="3">
    <citation type="submission" date="2011-03" db="EMBL/GenBank/DDBJ databases">
        <title>Annotation of Magnaporthe poae ATCC 64411.</title>
        <authorList>
            <person name="Ma L.-J."/>
            <person name="Dead R."/>
            <person name="Young S.K."/>
            <person name="Zeng Q."/>
            <person name="Gargeya S."/>
            <person name="Fitzgerald M."/>
            <person name="Haas B."/>
            <person name="Abouelleil A."/>
            <person name="Alvarado L."/>
            <person name="Arachchi H.M."/>
            <person name="Berlin A."/>
            <person name="Brown A."/>
            <person name="Chapman S.B."/>
            <person name="Chen Z."/>
            <person name="Dunbar C."/>
            <person name="Freedman E."/>
            <person name="Gearin G."/>
            <person name="Gellesch M."/>
            <person name="Goldberg J."/>
            <person name="Griggs A."/>
            <person name="Gujja S."/>
            <person name="Heiman D."/>
            <person name="Howarth C."/>
            <person name="Larson L."/>
            <person name="Lui A."/>
            <person name="MacDonald P.J.P."/>
            <person name="Mehta T."/>
            <person name="Montmayeur A."/>
            <person name="Murphy C."/>
            <person name="Neiman D."/>
            <person name="Pearson M."/>
            <person name="Priest M."/>
            <person name="Roberts A."/>
            <person name="Saif S."/>
            <person name="Shea T."/>
            <person name="Shenoy N."/>
            <person name="Sisk P."/>
            <person name="Stolte C."/>
            <person name="Sykes S."/>
            <person name="Yandava C."/>
            <person name="Wortman J."/>
            <person name="Nusbaum C."/>
            <person name="Birren B."/>
        </authorList>
    </citation>
    <scope>NUCLEOTIDE SEQUENCE</scope>
    <source>
        <strain evidence="1">ATCC 64411</strain>
    </source>
</reference>
<evidence type="ECO:0000313" key="1">
    <source>
        <dbReference type="EMBL" id="KLU87082.1"/>
    </source>
</evidence>
<dbReference type="Proteomes" id="UP000011715">
    <property type="component" value="Unassembled WGS sequence"/>
</dbReference>
<reference evidence="1" key="2">
    <citation type="submission" date="2010-05" db="EMBL/GenBank/DDBJ databases">
        <title>The Genome Sequence of Magnaporthe poae strain ATCC 64411.</title>
        <authorList>
            <consortium name="The Broad Institute Genome Sequencing Platform"/>
            <consortium name="Broad Institute Genome Sequencing Center for Infectious Disease"/>
            <person name="Ma L.-J."/>
            <person name="Dead R."/>
            <person name="Young S."/>
            <person name="Zeng Q."/>
            <person name="Koehrsen M."/>
            <person name="Alvarado L."/>
            <person name="Berlin A."/>
            <person name="Chapman S.B."/>
            <person name="Chen Z."/>
            <person name="Freedman E."/>
            <person name="Gellesch M."/>
            <person name="Goldberg J."/>
            <person name="Griggs A."/>
            <person name="Gujja S."/>
            <person name="Heilman E.R."/>
            <person name="Heiman D."/>
            <person name="Hepburn T."/>
            <person name="Howarth C."/>
            <person name="Jen D."/>
            <person name="Larson L."/>
            <person name="Mehta T."/>
            <person name="Neiman D."/>
            <person name="Pearson M."/>
            <person name="Roberts A."/>
            <person name="Saif S."/>
            <person name="Shea T."/>
            <person name="Shenoy N."/>
            <person name="Sisk P."/>
            <person name="Stolte C."/>
            <person name="Sykes S."/>
            <person name="Walk T."/>
            <person name="White J."/>
            <person name="Yandava C."/>
            <person name="Haas B."/>
            <person name="Nusbaum C."/>
            <person name="Birren B."/>
        </authorList>
    </citation>
    <scope>NUCLEOTIDE SEQUENCE</scope>
    <source>
        <strain evidence="1">ATCC 64411</strain>
    </source>
</reference>
<evidence type="ECO:0000313" key="3">
    <source>
        <dbReference type="Proteomes" id="UP000011715"/>
    </source>
</evidence>
<dbReference type="EnsemblFungi" id="MAPG_06087T0">
    <property type="protein sequence ID" value="MAPG_06087T0"/>
    <property type="gene ID" value="MAPG_06087"/>
</dbReference>
<name>A0A0C4E142_MAGP6</name>
<sequence>MPFLVTARQGKRMPPTGENVSVEFSGPNELDETFCFALPCPPDRLLETAKLGINTIAGPGYAKSNVKLG</sequence>
<proteinExistence type="predicted"/>
<gene>
    <name evidence="1" type="ORF">MAPG_06087</name>
</gene>
<reference evidence="2" key="5">
    <citation type="submission" date="2015-06" db="UniProtKB">
        <authorList>
            <consortium name="EnsemblFungi"/>
        </authorList>
    </citation>
    <scope>IDENTIFICATION</scope>
    <source>
        <strain evidence="2">ATCC 64411</strain>
    </source>
</reference>
<dbReference type="EMBL" id="GL876970">
    <property type="protein sequence ID" value="KLU87082.1"/>
    <property type="molecule type" value="Genomic_DNA"/>
</dbReference>
<dbReference type="EMBL" id="ADBL01001459">
    <property type="status" value="NOT_ANNOTATED_CDS"/>
    <property type="molecule type" value="Genomic_DNA"/>
</dbReference>
<dbReference type="VEuPathDB" id="FungiDB:MAPG_06087"/>
<reference evidence="3" key="1">
    <citation type="submission" date="2010-05" db="EMBL/GenBank/DDBJ databases">
        <title>The genome sequence of Magnaporthe poae strain ATCC 64411.</title>
        <authorList>
            <person name="Ma L.-J."/>
            <person name="Dead R."/>
            <person name="Young S."/>
            <person name="Zeng Q."/>
            <person name="Koehrsen M."/>
            <person name="Alvarado L."/>
            <person name="Berlin A."/>
            <person name="Chapman S.B."/>
            <person name="Chen Z."/>
            <person name="Freedman E."/>
            <person name="Gellesch M."/>
            <person name="Goldberg J."/>
            <person name="Griggs A."/>
            <person name="Gujja S."/>
            <person name="Heilman E.R."/>
            <person name="Heiman D."/>
            <person name="Hepburn T."/>
            <person name="Howarth C."/>
            <person name="Jen D."/>
            <person name="Larson L."/>
            <person name="Mehta T."/>
            <person name="Neiman D."/>
            <person name="Pearson M."/>
            <person name="Roberts A."/>
            <person name="Saif S."/>
            <person name="Shea T."/>
            <person name="Shenoy N."/>
            <person name="Sisk P."/>
            <person name="Stolte C."/>
            <person name="Sykes S."/>
            <person name="Walk T."/>
            <person name="White J."/>
            <person name="Yandava C."/>
            <person name="Haas B."/>
            <person name="Nusbaum C."/>
            <person name="Birren B."/>
        </authorList>
    </citation>
    <scope>NUCLEOTIDE SEQUENCE [LARGE SCALE GENOMIC DNA]</scope>
    <source>
        <strain evidence="3">ATCC 64411 / 73-15</strain>
    </source>
</reference>
<dbReference type="AlphaFoldDB" id="A0A0C4E142"/>
<evidence type="ECO:0000313" key="2">
    <source>
        <dbReference type="EnsemblFungi" id="MAPG_06087T0"/>
    </source>
</evidence>
<reference evidence="2" key="4">
    <citation type="journal article" date="2015" name="G3 (Bethesda)">
        <title>Genome sequences of three phytopathogenic species of the Magnaporthaceae family of fungi.</title>
        <authorList>
            <person name="Okagaki L.H."/>
            <person name="Nunes C.C."/>
            <person name="Sailsbery J."/>
            <person name="Clay B."/>
            <person name="Brown D."/>
            <person name="John T."/>
            <person name="Oh Y."/>
            <person name="Young N."/>
            <person name="Fitzgerald M."/>
            <person name="Haas B.J."/>
            <person name="Zeng Q."/>
            <person name="Young S."/>
            <person name="Adiconis X."/>
            <person name="Fan L."/>
            <person name="Levin J.Z."/>
            <person name="Mitchell T.K."/>
            <person name="Okubara P.A."/>
            <person name="Farman M.L."/>
            <person name="Kohn L.M."/>
            <person name="Birren B."/>
            <person name="Ma L.-J."/>
            <person name="Dean R.A."/>
        </authorList>
    </citation>
    <scope>NUCLEOTIDE SEQUENCE</scope>
    <source>
        <strain evidence="2">ATCC 64411 / 73-15</strain>
    </source>
</reference>